<reference evidence="8 9" key="1">
    <citation type="submission" date="2019-12" db="EMBL/GenBank/DDBJ databases">
        <title>Draft genome sequences Bradyrhizobium cajani AMBPC1010, Bradyrhizobium pachyrhizi AMBPC1040 and Bradyrhizobium yuanmingense ALSPC3051, three plant growth promoting strains isolated from nodules of Cajanus cajan L. in Dominican Republic.</title>
        <authorList>
            <person name="Flores-Felix J.D."/>
            <person name="Araujo J."/>
            <person name="Diaz-Alcantara C."/>
            <person name="Gonzalez-Andres F."/>
            <person name="Velazquez E."/>
        </authorList>
    </citation>
    <scope>NUCLEOTIDE SEQUENCE [LARGE SCALE GENOMIC DNA]</scope>
    <source>
        <strain evidence="8 9">1040</strain>
    </source>
</reference>
<dbReference type="CDD" id="cd03224">
    <property type="entry name" value="ABC_TM1139_LivF_branched"/>
    <property type="match status" value="1"/>
</dbReference>
<proteinExistence type="inferred from homology"/>
<evidence type="ECO:0000256" key="6">
    <source>
        <dbReference type="ARBA" id="ARBA00024722"/>
    </source>
</evidence>
<dbReference type="InterPro" id="IPR003439">
    <property type="entry name" value="ABC_transporter-like_ATP-bd"/>
</dbReference>
<dbReference type="Pfam" id="PF00005">
    <property type="entry name" value="ABC_tran"/>
    <property type="match status" value="1"/>
</dbReference>
<dbReference type="PROSITE" id="PS00211">
    <property type="entry name" value="ABC_TRANSPORTER_1"/>
    <property type="match status" value="1"/>
</dbReference>
<dbReference type="PROSITE" id="PS50893">
    <property type="entry name" value="ABC_TRANSPORTER_2"/>
    <property type="match status" value="1"/>
</dbReference>
<gene>
    <name evidence="8" type="ORF">GPL21_05980</name>
</gene>
<evidence type="ECO:0000313" key="8">
    <source>
        <dbReference type="EMBL" id="MVT64661.1"/>
    </source>
</evidence>
<evidence type="ECO:0000256" key="2">
    <source>
        <dbReference type="ARBA" id="ARBA00022448"/>
    </source>
</evidence>
<organism evidence="8 9">
    <name type="scientific">Bradyrhizobium pachyrhizi</name>
    <dbReference type="NCBI Taxonomy" id="280333"/>
    <lineage>
        <taxon>Bacteria</taxon>
        <taxon>Pseudomonadati</taxon>
        <taxon>Pseudomonadota</taxon>
        <taxon>Alphaproteobacteria</taxon>
        <taxon>Hyphomicrobiales</taxon>
        <taxon>Nitrobacteraceae</taxon>
        <taxon>Bradyrhizobium</taxon>
    </lineage>
</organism>
<evidence type="ECO:0000256" key="5">
    <source>
        <dbReference type="ARBA" id="ARBA00022970"/>
    </source>
</evidence>
<dbReference type="InterPro" id="IPR003593">
    <property type="entry name" value="AAA+_ATPase"/>
</dbReference>
<sequence length="246" mass="26990">MFTKGVVVLEVKAIHTYRGPAHILNGVSLRVDKQEVVCLVGRNGAGKTTTIESIMGFLPLQAGQILFANEDLTRLAPHERAKRGIGYSPEDCGVFPDLSVDENLMISRWLGDEVSRRRDGAVRPDPQTQAFGVFPEVQDLLQRQGMHLSGGQRKMVAIARAMMLSPSLLLLDEAFEGLAPVVVNRFTEAVMKIKAMGVSILMAESYLAAASRIGDRLYVIDRGEIIFQGSPKDARADERVMKALRG</sequence>
<keyword evidence="2" id="KW-0813">Transport</keyword>
<dbReference type="AlphaFoldDB" id="A0A844SNS1"/>
<evidence type="ECO:0000256" key="4">
    <source>
        <dbReference type="ARBA" id="ARBA00022840"/>
    </source>
</evidence>
<dbReference type="EMBL" id="WQNF01000003">
    <property type="protein sequence ID" value="MVT64661.1"/>
    <property type="molecule type" value="Genomic_DNA"/>
</dbReference>
<dbReference type="GO" id="GO:0016887">
    <property type="term" value="F:ATP hydrolysis activity"/>
    <property type="evidence" value="ECO:0007669"/>
    <property type="project" value="InterPro"/>
</dbReference>
<keyword evidence="3" id="KW-0547">Nucleotide-binding</keyword>
<feature type="domain" description="ABC transporter" evidence="7">
    <location>
        <begin position="9"/>
        <end position="244"/>
    </location>
</feature>
<dbReference type="GO" id="GO:0005524">
    <property type="term" value="F:ATP binding"/>
    <property type="evidence" value="ECO:0007669"/>
    <property type="project" value="UniProtKB-KW"/>
</dbReference>
<accession>A0A844SNS1</accession>
<dbReference type="InterPro" id="IPR052156">
    <property type="entry name" value="BCAA_Transport_ATP-bd_LivF"/>
</dbReference>
<dbReference type="Proteomes" id="UP000436468">
    <property type="component" value="Unassembled WGS sequence"/>
</dbReference>
<keyword evidence="4 8" id="KW-0067">ATP-binding</keyword>
<dbReference type="Gene3D" id="3.40.50.300">
    <property type="entry name" value="P-loop containing nucleotide triphosphate hydrolases"/>
    <property type="match status" value="1"/>
</dbReference>
<evidence type="ECO:0000256" key="3">
    <source>
        <dbReference type="ARBA" id="ARBA00022741"/>
    </source>
</evidence>
<dbReference type="PANTHER" id="PTHR43820:SF2">
    <property type="entry name" value="ABC TRANSPORTER ATP-BINDING PROTEIN"/>
    <property type="match status" value="1"/>
</dbReference>
<dbReference type="PANTHER" id="PTHR43820">
    <property type="entry name" value="HIGH-AFFINITY BRANCHED-CHAIN AMINO ACID TRANSPORT ATP-BINDING PROTEIN LIVF"/>
    <property type="match status" value="1"/>
</dbReference>
<comment type="similarity">
    <text evidence="1">Belongs to the ABC transporter superfamily.</text>
</comment>
<evidence type="ECO:0000256" key="1">
    <source>
        <dbReference type="ARBA" id="ARBA00005417"/>
    </source>
</evidence>
<evidence type="ECO:0000259" key="7">
    <source>
        <dbReference type="PROSITE" id="PS50893"/>
    </source>
</evidence>
<dbReference type="SUPFAM" id="SSF52540">
    <property type="entry name" value="P-loop containing nucleoside triphosphate hydrolases"/>
    <property type="match status" value="1"/>
</dbReference>
<dbReference type="InterPro" id="IPR017871">
    <property type="entry name" value="ABC_transporter-like_CS"/>
</dbReference>
<dbReference type="GO" id="GO:0015807">
    <property type="term" value="P:L-amino acid transport"/>
    <property type="evidence" value="ECO:0007669"/>
    <property type="project" value="TreeGrafter"/>
</dbReference>
<keyword evidence="9" id="KW-1185">Reference proteome</keyword>
<protein>
    <submittedName>
        <fullName evidence="8">ATP-binding cassette domain-containing protein</fullName>
    </submittedName>
</protein>
<dbReference type="GO" id="GO:0015658">
    <property type="term" value="F:branched-chain amino acid transmembrane transporter activity"/>
    <property type="evidence" value="ECO:0007669"/>
    <property type="project" value="TreeGrafter"/>
</dbReference>
<keyword evidence="5" id="KW-0029">Amino-acid transport</keyword>
<evidence type="ECO:0000313" key="9">
    <source>
        <dbReference type="Proteomes" id="UP000436468"/>
    </source>
</evidence>
<name>A0A844SNS1_9BRAD</name>
<comment type="caution">
    <text evidence="8">The sequence shown here is derived from an EMBL/GenBank/DDBJ whole genome shotgun (WGS) entry which is preliminary data.</text>
</comment>
<dbReference type="SMART" id="SM00382">
    <property type="entry name" value="AAA"/>
    <property type="match status" value="1"/>
</dbReference>
<dbReference type="InterPro" id="IPR027417">
    <property type="entry name" value="P-loop_NTPase"/>
</dbReference>
<comment type="function">
    <text evidence="6">Involved in beta-(1--&gt;2)glucan export. Transmembrane domains (TMD) form a pore in the inner membrane and the ATP-binding domain (NBD) is responsible for energy generation.</text>
</comment>